<sequence length="231" mass="26552">MQIASTETVPWGLPQRLDCRNNSRNFNLSKLHPTSTPHHTTNISCIEEALAAIKSLDEGKHFTYTNIANTYGVSRVTLARRHQGIQASKTEQAIKQQLLNLQQELELVKYITKLTEDGLAPTVPDMIQSFASQIIKGEVGNEWVTCFIYCNKENLITKWTSGIDRNRHEADSEWKYRRYFNLLHSTIDKYNILPENTYNMDEKGFIIGALGKSKRVFSRQMWEKGQVKDSL</sequence>
<reference evidence="1" key="1">
    <citation type="journal article" date="2020" name="Stud. Mycol.">
        <title>101 Dothideomycetes genomes: a test case for predicting lifestyles and emergence of pathogens.</title>
        <authorList>
            <person name="Haridas S."/>
            <person name="Albert R."/>
            <person name="Binder M."/>
            <person name="Bloem J."/>
            <person name="Labutti K."/>
            <person name="Salamov A."/>
            <person name="Andreopoulos B."/>
            <person name="Baker S."/>
            <person name="Barry K."/>
            <person name="Bills G."/>
            <person name="Bluhm B."/>
            <person name="Cannon C."/>
            <person name="Castanera R."/>
            <person name="Culley D."/>
            <person name="Daum C."/>
            <person name="Ezra D."/>
            <person name="Gonzalez J."/>
            <person name="Henrissat B."/>
            <person name="Kuo A."/>
            <person name="Liang C."/>
            <person name="Lipzen A."/>
            <person name="Lutzoni F."/>
            <person name="Magnuson J."/>
            <person name="Mondo S."/>
            <person name="Nolan M."/>
            <person name="Ohm R."/>
            <person name="Pangilinan J."/>
            <person name="Park H.-J."/>
            <person name="Ramirez L."/>
            <person name="Alfaro M."/>
            <person name="Sun H."/>
            <person name="Tritt A."/>
            <person name="Yoshinaga Y."/>
            <person name="Zwiers L.-H."/>
            <person name="Turgeon B."/>
            <person name="Goodwin S."/>
            <person name="Spatafora J."/>
            <person name="Crous P."/>
            <person name="Grigoriev I."/>
        </authorList>
    </citation>
    <scope>NUCLEOTIDE SEQUENCE</scope>
    <source>
        <strain evidence="1">CBS 161.51</strain>
    </source>
</reference>
<dbReference type="OrthoDB" id="3938460at2759"/>
<evidence type="ECO:0000313" key="2">
    <source>
        <dbReference type="Proteomes" id="UP000800038"/>
    </source>
</evidence>
<accession>A0A6A5SCH9</accession>
<name>A0A6A5SCH9_9PLEO</name>
<proteinExistence type="predicted"/>
<keyword evidence="2" id="KW-1185">Reference proteome</keyword>
<protein>
    <recommendedName>
        <fullName evidence="3">HTH CENPB-type domain-containing protein</fullName>
    </recommendedName>
</protein>
<evidence type="ECO:0008006" key="3">
    <source>
        <dbReference type="Google" id="ProtNLM"/>
    </source>
</evidence>
<dbReference type="Proteomes" id="UP000800038">
    <property type="component" value="Unassembled WGS sequence"/>
</dbReference>
<evidence type="ECO:0000313" key="1">
    <source>
        <dbReference type="EMBL" id="KAF1937399.1"/>
    </source>
</evidence>
<dbReference type="AlphaFoldDB" id="A0A6A5SCH9"/>
<dbReference type="EMBL" id="ML976141">
    <property type="protein sequence ID" value="KAF1937399.1"/>
    <property type="molecule type" value="Genomic_DNA"/>
</dbReference>
<gene>
    <name evidence="1" type="ORF">EJ02DRAFT_476919</name>
</gene>
<organism evidence="1 2">
    <name type="scientific">Clathrospora elynae</name>
    <dbReference type="NCBI Taxonomy" id="706981"/>
    <lineage>
        <taxon>Eukaryota</taxon>
        <taxon>Fungi</taxon>
        <taxon>Dikarya</taxon>
        <taxon>Ascomycota</taxon>
        <taxon>Pezizomycotina</taxon>
        <taxon>Dothideomycetes</taxon>
        <taxon>Pleosporomycetidae</taxon>
        <taxon>Pleosporales</taxon>
        <taxon>Diademaceae</taxon>
        <taxon>Clathrospora</taxon>
    </lineage>
</organism>